<name>R0LJV3_ANAPL</name>
<gene>
    <name evidence="1" type="ORF">Anapl_09957</name>
</gene>
<evidence type="ECO:0000313" key="2">
    <source>
        <dbReference type="Proteomes" id="UP000296049"/>
    </source>
</evidence>
<dbReference type="EMBL" id="KB743017">
    <property type="protein sequence ID" value="EOB01945.1"/>
    <property type="molecule type" value="Genomic_DNA"/>
</dbReference>
<protein>
    <submittedName>
        <fullName evidence="1">Uncharacterized protein</fullName>
    </submittedName>
</protein>
<evidence type="ECO:0000313" key="1">
    <source>
        <dbReference type="EMBL" id="EOB01945.1"/>
    </source>
</evidence>
<dbReference type="Proteomes" id="UP000296049">
    <property type="component" value="Unassembled WGS sequence"/>
</dbReference>
<proteinExistence type="predicted"/>
<keyword evidence="2" id="KW-1185">Reference proteome</keyword>
<reference evidence="2" key="1">
    <citation type="journal article" date="2013" name="Nat. Genet.">
        <title>The duck genome and transcriptome provide insight into an avian influenza virus reservoir species.</title>
        <authorList>
            <person name="Huang Y."/>
            <person name="Li Y."/>
            <person name="Burt D.W."/>
            <person name="Chen H."/>
            <person name="Zhang Y."/>
            <person name="Qian W."/>
            <person name="Kim H."/>
            <person name="Gan S."/>
            <person name="Zhao Y."/>
            <person name="Li J."/>
            <person name="Yi K."/>
            <person name="Feng H."/>
            <person name="Zhu P."/>
            <person name="Li B."/>
            <person name="Liu Q."/>
            <person name="Fairley S."/>
            <person name="Magor K.E."/>
            <person name="Du Z."/>
            <person name="Hu X."/>
            <person name="Goodman L."/>
            <person name="Tafer H."/>
            <person name="Vignal A."/>
            <person name="Lee T."/>
            <person name="Kim K.W."/>
            <person name="Sheng Z."/>
            <person name="An Y."/>
            <person name="Searle S."/>
            <person name="Herrero J."/>
            <person name="Groenen M.A."/>
            <person name="Crooijmans R.P."/>
            <person name="Faraut T."/>
            <person name="Cai Q."/>
            <person name="Webster R.G."/>
            <person name="Aldridge J.R."/>
            <person name="Warren W.C."/>
            <person name="Bartschat S."/>
            <person name="Kehr S."/>
            <person name="Marz M."/>
            <person name="Stadler P.F."/>
            <person name="Smith J."/>
            <person name="Kraus R.H."/>
            <person name="Zhao Y."/>
            <person name="Ren L."/>
            <person name="Fei J."/>
            <person name="Morisson M."/>
            <person name="Kaiser P."/>
            <person name="Griffin D.K."/>
            <person name="Rao M."/>
            <person name="Pitel F."/>
            <person name="Wang J."/>
            <person name="Li N."/>
        </authorList>
    </citation>
    <scope>NUCLEOTIDE SEQUENCE [LARGE SCALE GENOMIC DNA]</scope>
</reference>
<organism evidence="1 2">
    <name type="scientific">Anas platyrhynchos</name>
    <name type="common">Mallard</name>
    <name type="synonym">Anas boschas</name>
    <dbReference type="NCBI Taxonomy" id="8839"/>
    <lineage>
        <taxon>Eukaryota</taxon>
        <taxon>Metazoa</taxon>
        <taxon>Chordata</taxon>
        <taxon>Craniata</taxon>
        <taxon>Vertebrata</taxon>
        <taxon>Euteleostomi</taxon>
        <taxon>Archelosauria</taxon>
        <taxon>Archosauria</taxon>
        <taxon>Dinosauria</taxon>
        <taxon>Saurischia</taxon>
        <taxon>Theropoda</taxon>
        <taxon>Coelurosauria</taxon>
        <taxon>Aves</taxon>
        <taxon>Neognathae</taxon>
        <taxon>Galloanserae</taxon>
        <taxon>Anseriformes</taxon>
        <taxon>Anatidae</taxon>
        <taxon>Anatinae</taxon>
        <taxon>Anas</taxon>
    </lineage>
</organism>
<sequence length="390" mass="42110">MPFPADSRIKPPIVCLHLKPSPWQAAAGSCRGRGSPWEGALKCRTPPMTSPVPQHLPAVTAPTHPDFHLQMFIMLLPTCFSSRPPAPELIHLKIIKLYEFCCRAKPCHPTRSQLNGSIDAELLLICNAATAMPATLSVLRFYQQASAPNLPVRSSVRGRLPVLAAAEAAVLQDLLVRGLGGQPQTQPQPQTQRQQQWQAQLQLMDLEPAEKGRGLILLSPIAPASITCATGNSWDLSPGSSHGSVREALGVGTELCTVTSCSAMRRARKLISIKRHETLPRPQSTASICGFYRLKDDEELFLGRARMLHHEPSSNTSSQKLLEGTQTCTVLELLCLHQPCTVLEGSQAAPQVPQQQGTASQLQVPVGFMTRTSSSAIRSLLGSGQDAAGN</sequence>
<accession>R0LJV3</accession>
<dbReference type="AlphaFoldDB" id="R0LJV3"/>